<dbReference type="InterPro" id="IPR025333">
    <property type="entry name" value="DUF4239"/>
</dbReference>
<dbReference type="Proteomes" id="UP000573327">
    <property type="component" value="Unassembled WGS sequence"/>
</dbReference>
<gene>
    <name evidence="2" type="ORF">F4556_004689</name>
</gene>
<name>A0A7W7WJZ0_9ACTN</name>
<keyword evidence="1" id="KW-0812">Transmembrane</keyword>
<dbReference type="RefSeq" id="WP_313068538.1">
    <property type="nucleotide sequence ID" value="NZ_JACHJR010000001.1"/>
</dbReference>
<feature type="transmembrane region" description="Helical" evidence="1">
    <location>
        <begin position="7"/>
        <end position="27"/>
    </location>
</feature>
<evidence type="ECO:0000313" key="2">
    <source>
        <dbReference type="EMBL" id="MBB4949154.1"/>
    </source>
</evidence>
<evidence type="ECO:0008006" key="4">
    <source>
        <dbReference type="Google" id="ProtNLM"/>
    </source>
</evidence>
<proteinExistence type="predicted"/>
<reference evidence="2 3" key="1">
    <citation type="submission" date="2020-08" db="EMBL/GenBank/DDBJ databases">
        <title>Sequencing the genomes of 1000 actinobacteria strains.</title>
        <authorList>
            <person name="Klenk H.-P."/>
        </authorList>
    </citation>
    <scope>NUCLEOTIDE SEQUENCE [LARGE SCALE GENOMIC DNA]</scope>
    <source>
        <strain evidence="2 3">DSM 44786</strain>
    </source>
</reference>
<accession>A0A7W7WJZ0</accession>
<sequence>MSAADLALLVGPMVLVAFGLYLTHRLVPNGRRMPFNEVGGVLFSMVGVLYAVLLAFVVIVVWENTEAAKATTFKEADALAGVYWLSRQMPLPEGPELERLTLDYAHEVITVEWPMMTRHHSDPASTALIYRIRESALSFQPGEDTRLQGVYQQLVADVEQLASERRARLNQTDDVVPNLLWVALIIGAVVTVGFTFFFGLPNLLVQIVMVVTMTGLMALLLVTIKEMDYPFDGLYGIDPEAFRVFLSRLPPVR</sequence>
<dbReference type="EMBL" id="JACHJR010000001">
    <property type="protein sequence ID" value="MBB4949154.1"/>
    <property type="molecule type" value="Genomic_DNA"/>
</dbReference>
<comment type="caution">
    <text evidence="2">The sequence shown here is derived from an EMBL/GenBank/DDBJ whole genome shotgun (WGS) entry which is preliminary data.</text>
</comment>
<feature type="transmembrane region" description="Helical" evidence="1">
    <location>
        <begin position="203"/>
        <end position="224"/>
    </location>
</feature>
<evidence type="ECO:0000313" key="3">
    <source>
        <dbReference type="Proteomes" id="UP000573327"/>
    </source>
</evidence>
<keyword evidence="1" id="KW-0472">Membrane</keyword>
<feature type="transmembrane region" description="Helical" evidence="1">
    <location>
        <begin position="39"/>
        <end position="62"/>
    </location>
</feature>
<dbReference type="AlphaFoldDB" id="A0A7W7WJZ0"/>
<keyword evidence="3" id="KW-1185">Reference proteome</keyword>
<protein>
    <recommendedName>
        <fullName evidence="4">DUF4239 domain-containing protein</fullName>
    </recommendedName>
</protein>
<evidence type="ECO:0000256" key="1">
    <source>
        <dbReference type="SAM" id="Phobius"/>
    </source>
</evidence>
<organism evidence="2 3">
    <name type="scientific">Kitasatospora gansuensis</name>
    <dbReference type="NCBI Taxonomy" id="258050"/>
    <lineage>
        <taxon>Bacteria</taxon>
        <taxon>Bacillati</taxon>
        <taxon>Actinomycetota</taxon>
        <taxon>Actinomycetes</taxon>
        <taxon>Kitasatosporales</taxon>
        <taxon>Streptomycetaceae</taxon>
        <taxon>Kitasatospora</taxon>
    </lineage>
</organism>
<dbReference type="Pfam" id="PF14023">
    <property type="entry name" value="Bestrophin-like"/>
    <property type="match status" value="1"/>
</dbReference>
<feature type="transmembrane region" description="Helical" evidence="1">
    <location>
        <begin position="175"/>
        <end position="197"/>
    </location>
</feature>
<keyword evidence="1" id="KW-1133">Transmembrane helix</keyword>